<keyword evidence="3" id="KW-1185">Reference proteome</keyword>
<evidence type="ECO:0000313" key="2">
    <source>
        <dbReference type="EMBL" id="GGO76194.1"/>
    </source>
</evidence>
<protein>
    <submittedName>
        <fullName evidence="2">Uncharacterized protein</fullName>
    </submittedName>
</protein>
<sequence length="519" mass="56770">MLTPCCDANIRTLRIRGPADAQDRVSRNLQQASWPETGADEIVFVRQIHVTGSADRIAPALLDQVRRHLHHDGDPGNIMRFASEQDMLAALLSDLAAGVAAQRWYWRRWSRLFGMPPGQAIGSLLADNLTHLNALTQRLHGRQQLARVWQALDDRSAEQLIAELCWKNGYRLDSRATAPRSRADVRLAPQVLARWRPALQTLTPDSPRFQLSALLMAQESAPLMLIQSATATVSAIAKRLGDTTGNGPVPSPVSAAQSTAAPPPGPRPATESTPQSARHGAAAKPSASAYKPAAPGESCNRALDNRRPSRSDAPTISIQALPASGGTAQSPAPDSENPRPHPLHRVAIRAPDDQQTGGGAEPEFYTGQGGALYLLNFLNRPGLQAIMADYREALPSGWIWLYRVAQLLDLNEQDPLTSFLAMQLGLDDREDLAALPALPERPRIEALAQDWYGASGLWQPSLLALPARVRYSASHLDMHLEMSHTRLEVRLAGLDLNPGWLPWLGRVVQFHFGQRSDHR</sequence>
<name>A0A918DN55_9GAMM</name>
<dbReference type="Proteomes" id="UP000599578">
    <property type="component" value="Unassembled WGS sequence"/>
</dbReference>
<feature type="compositionally biased region" description="Low complexity" evidence="1">
    <location>
        <begin position="282"/>
        <end position="295"/>
    </location>
</feature>
<proteinExistence type="predicted"/>
<comment type="caution">
    <text evidence="2">The sequence shown here is derived from an EMBL/GenBank/DDBJ whole genome shotgun (WGS) entry which is preliminary data.</text>
</comment>
<organism evidence="2 3">
    <name type="scientific">Marinobacterium nitratireducens</name>
    <dbReference type="NCBI Taxonomy" id="518897"/>
    <lineage>
        <taxon>Bacteria</taxon>
        <taxon>Pseudomonadati</taxon>
        <taxon>Pseudomonadota</taxon>
        <taxon>Gammaproteobacteria</taxon>
        <taxon>Oceanospirillales</taxon>
        <taxon>Oceanospirillaceae</taxon>
        <taxon>Marinobacterium</taxon>
    </lineage>
</organism>
<dbReference type="AlphaFoldDB" id="A0A918DN55"/>
<reference evidence="2 3" key="1">
    <citation type="journal article" date="2014" name="Int. J. Syst. Evol. Microbiol.">
        <title>Complete genome sequence of Corynebacterium casei LMG S-19264T (=DSM 44701T), isolated from a smear-ripened cheese.</title>
        <authorList>
            <consortium name="US DOE Joint Genome Institute (JGI-PGF)"/>
            <person name="Walter F."/>
            <person name="Albersmeier A."/>
            <person name="Kalinowski J."/>
            <person name="Ruckert C."/>
        </authorList>
    </citation>
    <scope>NUCLEOTIDE SEQUENCE [LARGE SCALE GENOMIC DNA]</scope>
    <source>
        <strain evidence="2 3">CGMCC 1.7286</strain>
    </source>
</reference>
<dbReference type="RefSeq" id="WP_188857560.1">
    <property type="nucleotide sequence ID" value="NZ_BMLT01000001.1"/>
</dbReference>
<evidence type="ECO:0000256" key="1">
    <source>
        <dbReference type="SAM" id="MobiDB-lite"/>
    </source>
</evidence>
<feature type="region of interest" description="Disordered" evidence="1">
    <location>
        <begin position="242"/>
        <end position="343"/>
    </location>
</feature>
<gene>
    <name evidence="2" type="ORF">GCM10011348_02820</name>
</gene>
<evidence type="ECO:0000313" key="3">
    <source>
        <dbReference type="Proteomes" id="UP000599578"/>
    </source>
</evidence>
<accession>A0A918DN55</accession>
<dbReference type="EMBL" id="BMLT01000001">
    <property type="protein sequence ID" value="GGO76194.1"/>
    <property type="molecule type" value="Genomic_DNA"/>
</dbReference>